<evidence type="ECO:0000313" key="1">
    <source>
        <dbReference type="EMBL" id="AOZ51142.1"/>
    </source>
</evidence>
<proteinExistence type="predicted"/>
<dbReference type="GeneID" id="68842474"/>
<accession>A0A1D9LIQ2</accession>
<dbReference type="EMBL" id="CP017707">
    <property type="protein sequence ID" value="AOZ51142.1"/>
    <property type="molecule type" value="Genomic_DNA"/>
</dbReference>
<sequence>MPSDLNQNLAPGGPVDAAQVHRIAKRQSLILTPGGFRHPSLVHHVDCDHEVHHSATSKRLRNMHTNEFRILKEEMVRPGEVPAFGRGWICYTSWMNETGSPITAFKTSWEVPPEPTTQGQQTIFLFNGIDPMNVSSSILQPVLQWGRSGAGGGPFWSISSWYVAGDGHAYHTDLMRVDVGERLVGLISLADSQDGTFSYVCEFEGVAGTRLPVQNVPELKWCNETLEAYNISQCSDYPATSKTTFSDISVHTKTGPASVTWSNATIVSECGQAAVVNASGTVDLRYA</sequence>
<organism evidence="1 2">
    <name type="scientific">Chromobacterium vaccinii</name>
    <dbReference type="NCBI Taxonomy" id="1108595"/>
    <lineage>
        <taxon>Bacteria</taxon>
        <taxon>Pseudomonadati</taxon>
        <taxon>Pseudomonadota</taxon>
        <taxon>Betaproteobacteria</taxon>
        <taxon>Neisseriales</taxon>
        <taxon>Chromobacteriaceae</taxon>
        <taxon>Chromobacterium</taxon>
    </lineage>
</organism>
<gene>
    <name evidence="1" type="ORF">BKX93_14795</name>
</gene>
<dbReference type="KEGG" id="cvc:BKX93_14795"/>
<name>A0A1D9LIQ2_9NEIS</name>
<evidence type="ECO:0000313" key="2">
    <source>
        <dbReference type="Proteomes" id="UP000178776"/>
    </source>
</evidence>
<dbReference type="RefSeq" id="WP_070980411.1">
    <property type="nucleotide sequence ID" value="NZ_CP017707.1"/>
</dbReference>
<dbReference type="AlphaFoldDB" id="A0A1D9LIQ2"/>
<protein>
    <submittedName>
        <fullName evidence="1">Uncharacterized protein</fullName>
    </submittedName>
</protein>
<dbReference type="Proteomes" id="UP000178776">
    <property type="component" value="Chromosome"/>
</dbReference>
<reference evidence="1 2" key="1">
    <citation type="submission" date="2016-10" db="EMBL/GenBank/DDBJ databases">
        <title>Chromobacterium muskegensis sp. nov., an insecticidal bacterium isolated from Sphagnum bogs.</title>
        <authorList>
            <person name="Sparks M.E."/>
            <person name="Blackburn M.B."/>
            <person name="Gundersen-Rindal D.E."/>
            <person name="Mitchell A."/>
            <person name="Farrar R."/>
            <person name="Kuhar D."/>
        </authorList>
    </citation>
    <scope>NUCLEOTIDE SEQUENCE [LARGE SCALE GENOMIC DNA]</scope>
    <source>
        <strain evidence="1 2">21-1</strain>
    </source>
</reference>
<dbReference type="STRING" id="1108595.BKX93_14795"/>